<dbReference type="EMBL" id="CP002117">
    <property type="protein sequence ID" value="ADN35466.1"/>
    <property type="molecule type" value="Genomic_DNA"/>
</dbReference>
<dbReference type="SUPFAM" id="SSF55124">
    <property type="entry name" value="Nitrite/Sulfite reductase N-terminal domain-like"/>
    <property type="match status" value="1"/>
</dbReference>
<dbReference type="PROSITE" id="PS51379">
    <property type="entry name" value="4FE4S_FER_2"/>
    <property type="match status" value="2"/>
</dbReference>
<dbReference type="GO" id="GO:0046872">
    <property type="term" value="F:metal ion binding"/>
    <property type="evidence" value="ECO:0007669"/>
    <property type="project" value="UniProtKB-KW"/>
</dbReference>
<dbReference type="InterPro" id="IPR036136">
    <property type="entry name" value="Nit/Sulf_reduc_fer-like_dom_sf"/>
</dbReference>
<protein>
    <submittedName>
        <fullName evidence="6">Nitrite/sulfite reductase hemoprotein beta-component ferrodoxin domain protein</fullName>
    </submittedName>
</protein>
<dbReference type="SUPFAM" id="SSF56014">
    <property type="entry name" value="Nitrite and sulphite reductase 4Fe-4S domain-like"/>
    <property type="match status" value="1"/>
</dbReference>
<evidence type="ECO:0000259" key="5">
    <source>
        <dbReference type="PROSITE" id="PS51379"/>
    </source>
</evidence>
<dbReference type="PANTHER" id="PTHR11493">
    <property type="entry name" value="SULFITE REDUCTASE [NADPH] SUBUNIT BETA-RELATED"/>
    <property type="match status" value="1"/>
</dbReference>
<evidence type="ECO:0000256" key="2">
    <source>
        <dbReference type="ARBA" id="ARBA00022723"/>
    </source>
</evidence>
<dbReference type="GeneID" id="9743141"/>
<dbReference type="Pfam" id="PF03460">
    <property type="entry name" value="NIR_SIR_ferr"/>
    <property type="match status" value="1"/>
</dbReference>
<dbReference type="Gene3D" id="3.30.413.10">
    <property type="entry name" value="Sulfite Reductase Hemoprotein, domain 1"/>
    <property type="match status" value="1"/>
</dbReference>
<keyword evidence="3" id="KW-0408">Iron</keyword>
<dbReference type="SUPFAM" id="SSF54862">
    <property type="entry name" value="4Fe-4S ferredoxins"/>
    <property type="match status" value="1"/>
</dbReference>
<evidence type="ECO:0000313" key="6">
    <source>
        <dbReference type="EMBL" id="ADN35466.1"/>
    </source>
</evidence>
<evidence type="ECO:0000256" key="1">
    <source>
        <dbReference type="ARBA" id="ARBA00022485"/>
    </source>
</evidence>
<dbReference type="eggNOG" id="arCOG02059">
    <property type="taxonomic scope" value="Archaea"/>
</dbReference>
<dbReference type="InterPro" id="IPR017900">
    <property type="entry name" value="4Fe4S_Fe_S_CS"/>
</dbReference>
<dbReference type="RefSeq" id="WP_013328644.1">
    <property type="nucleotide sequence ID" value="NC_014507.1"/>
</dbReference>
<keyword evidence="7" id="KW-1185">Reference proteome</keyword>
<keyword evidence="4" id="KW-0411">Iron-sulfur</keyword>
<dbReference type="InterPro" id="IPR045854">
    <property type="entry name" value="NO2/SO3_Rdtase_4Fe4S_sf"/>
</dbReference>
<name>E1RIF3_METP4</name>
<proteinExistence type="predicted"/>
<accession>E1RIF3</accession>
<dbReference type="PROSITE" id="PS00198">
    <property type="entry name" value="4FE4S_FER_1"/>
    <property type="match status" value="1"/>
</dbReference>
<evidence type="ECO:0000256" key="3">
    <source>
        <dbReference type="ARBA" id="ARBA00023004"/>
    </source>
</evidence>
<dbReference type="InterPro" id="IPR017896">
    <property type="entry name" value="4Fe4S_Fe-S-bd"/>
</dbReference>
<dbReference type="AlphaFoldDB" id="E1RIF3"/>
<dbReference type="Gene3D" id="3.30.70.3340">
    <property type="match status" value="1"/>
</dbReference>
<dbReference type="Pfam" id="PF00037">
    <property type="entry name" value="Fer4"/>
    <property type="match status" value="2"/>
</dbReference>
<dbReference type="OrthoDB" id="15347at2157"/>
<dbReference type="GO" id="GO:0051539">
    <property type="term" value="F:4 iron, 4 sulfur cluster binding"/>
    <property type="evidence" value="ECO:0007669"/>
    <property type="project" value="UniProtKB-KW"/>
</dbReference>
<feature type="domain" description="4Fe-4S ferredoxin-type" evidence="5">
    <location>
        <begin position="186"/>
        <end position="215"/>
    </location>
</feature>
<organism evidence="6 7">
    <name type="scientific">Methanolacinia petrolearia (strain DSM 11571 / OCM 486 / SEBR 4847)</name>
    <name type="common">Methanoplanus petrolearius</name>
    <dbReference type="NCBI Taxonomy" id="679926"/>
    <lineage>
        <taxon>Archaea</taxon>
        <taxon>Methanobacteriati</taxon>
        <taxon>Methanobacteriota</taxon>
        <taxon>Stenosarchaea group</taxon>
        <taxon>Methanomicrobia</taxon>
        <taxon>Methanomicrobiales</taxon>
        <taxon>Methanomicrobiaceae</taxon>
        <taxon>Methanolacinia</taxon>
    </lineage>
</organism>
<dbReference type="Gene3D" id="3.30.70.20">
    <property type="match status" value="1"/>
</dbReference>
<keyword evidence="1" id="KW-0004">4Fe-4S</keyword>
<keyword evidence="2" id="KW-0479">Metal-binding</keyword>
<gene>
    <name evidence="6" type="ordered locus">Mpet_0692</name>
</gene>
<evidence type="ECO:0000256" key="4">
    <source>
        <dbReference type="ARBA" id="ARBA00023014"/>
    </source>
</evidence>
<dbReference type="GO" id="GO:0016491">
    <property type="term" value="F:oxidoreductase activity"/>
    <property type="evidence" value="ECO:0007669"/>
    <property type="project" value="InterPro"/>
</dbReference>
<dbReference type="InterPro" id="IPR006067">
    <property type="entry name" value="NO2/SO3_Rdtase_4Fe4S_dom"/>
</dbReference>
<dbReference type="STRING" id="679926.Mpet_0692"/>
<dbReference type="KEGG" id="mpi:Mpet_0692"/>
<evidence type="ECO:0000313" key="7">
    <source>
        <dbReference type="Proteomes" id="UP000006565"/>
    </source>
</evidence>
<reference evidence="6 7" key="1">
    <citation type="journal article" date="2010" name="Stand. Genomic Sci.">
        <title>Complete genome sequence of Methanoplanus petrolearius type strain (SEBR 4847).</title>
        <authorList>
            <person name="Brambilla E."/>
            <person name="Djao O.D."/>
            <person name="Daligault H."/>
            <person name="Lapidus A."/>
            <person name="Lucas S."/>
            <person name="Hammon N."/>
            <person name="Nolan M."/>
            <person name="Tice H."/>
            <person name="Cheng J.F."/>
            <person name="Han C."/>
            <person name="Tapia R."/>
            <person name="Goodwin L."/>
            <person name="Pitluck S."/>
            <person name="Liolios K."/>
            <person name="Ivanova N."/>
            <person name="Mavromatis K."/>
            <person name="Mikhailova N."/>
            <person name="Pati A."/>
            <person name="Chen A."/>
            <person name="Palaniappan K."/>
            <person name="Land M."/>
            <person name="Hauser L."/>
            <person name="Chang Y.J."/>
            <person name="Jeffries C.D."/>
            <person name="Rohde M."/>
            <person name="Spring S."/>
            <person name="Sikorski J."/>
            <person name="Goker M."/>
            <person name="Woyke T."/>
            <person name="Bristow J."/>
            <person name="Eisen J.A."/>
            <person name="Markowitz V."/>
            <person name="Hugenholtz P."/>
            <person name="Kyrpides N.C."/>
            <person name="Klenk H.P."/>
        </authorList>
    </citation>
    <scope>NUCLEOTIDE SEQUENCE [LARGE SCALE GENOMIC DNA]</scope>
    <source>
        <strain evidence="7">DSM 11571 / OCM 486 / SEBR 4847</strain>
    </source>
</reference>
<dbReference type="GO" id="GO:0020037">
    <property type="term" value="F:heme binding"/>
    <property type="evidence" value="ECO:0007669"/>
    <property type="project" value="InterPro"/>
</dbReference>
<dbReference type="PANTHER" id="PTHR11493:SF54">
    <property type="entry name" value="ANAEROBIC SULFITE REDUCTASE SUBUNIT C"/>
    <property type="match status" value="1"/>
</dbReference>
<feature type="domain" description="4Fe-4S ferredoxin-type" evidence="5">
    <location>
        <begin position="157"/>
        <end position="183"/>
    </location>
</feature>
<dbReference type="InterPro" id="IPR005117">
    <property type="entry name" value="NiRdtase/SiRdtase_haem-b_fer"/>
</dbReference>
<dbReference type="InterPro" id="IPR045169">
    <property type="entry name" value="NO2/SO3_Rdtase_4Fe4S_prot"/>
</dbReference>
<dbReference type="Proteomes" id="UP000006565">
    <property type="component" value="Chromosome"/>
</dbReference>
<dbReference type="HOGENOM" id="CLU_072599_0_1_2"/>
<sequence length="289" mass="32286">MSELYYGVHTLGGVITERNGDLCTIRLRMPAGILSVEKMRGIAEIAERFGQNEVHLTTRQTVEIPHIHHTRLEEIKEALAENGTPLGSEKDEVVNIVACPGTERCKFANSDSIGLAKRLDEKLFGKEMPVKIRISISACSYACTSPVLNEIGITTRVSPHRTPGLCTGCGQCSEYCKEEAISVIGGEARVDKEKCLECGVCVTSCPFQLVDIQKKYYIITVGGRRGRHPQMGRVLAEVDNEDDVVNIIDRLVYWVYRRAWSGRLLSDQLEDIKFDSFKNDVLPELLKKE</sequence>
<dbReference type="Pfam" id="PF01077">
    <property type="entry name" value="NIR_SIR"/>
    <property type="match status" value="1"/>
</dbReference>